<proteinExistence type="predicted"/>
<dbReference type="Proteomes" id="UP001163603">
    <property type="component" value="Chromosome 4"/>
</dbReference>
<dbReference type="EMBL" id="CM047739">
    <property type="protein sequence ID" value="KAJ0043839.1"/>
    <property type="molecule type" value="Genomic_DNA"/>
</dbReference>
<keyword evidence="2" id="KW-1185">Reference proteome</keyword>
<evidence type="ECO:0000313" key="2">
    <source>
        <dbReference type="Proteomes" id="UP001163603"/>
    </source>
</evidence>
<gene>
    <name evidence="1" type="ORF">Pint_17176</name>
</gene>
<comment type="caution">
    <text evidence="1">The sequence shown here is derived from an EMBL/GenBank/DDBJ whole genome shotgun (WGS) entry which is preliminary data.</text>
</comment>
<organism evidence="1 2">
    <name type="scientific">Pistacia integerrima</name>
    <dbReference type="NCBI Taxonomy" id="434235"/>
    <lineage>
        <taxon>Eukaryota</taxon>
        <taxon>Viridiplantae</taxon>
        <taxon>Streptophyta</taxon>
        <taxon>Embryophyta</taxon>
        <taxon>Tracheophyta</taxon>
        <taxon>Spermatophyta</taxon>
        <taxon>Magnoliopsida</taxon>
        <taxon>eudicotyledons</taxon>
        <taxon>Gunneridae</taxon>
        <taxon>Pentapetalae</taxon>
        <taxon>rosids</taxon>
        <taxon>malvids</taxon>
        <taxon>Sapindales</taxon>
        <taxon>Anacardiaceae</taxon>
        <taxon>Pistacia</taxon>
    </lineage>
</organism>
<evidence type="ECO:0000313" key="1">
    <source>
        <dbReference type="EMBL" id="KAJ0043839.1"/>
    </source>
</evidence>
<protein>
    <submittedName>
        <fullName evidence="1">Uncharacterized protein</fullName>
    </submittedName>
</protein>
<reference evidence="2" key="1">
    <citation type="journal article" date="2023" name="G3 (Bethesda)">
        <title>Genome assembly and association tests identify interacting loci associated with vigor, precocity, and sex in interspecific pistachio rootstocks.</title>
        <authorList>
            <person name="Palmer W."/>
            <person name="Jacygrad E."/>
            <person name="Sagayaradj S."/>
            <person name="Cavanaugh K."/>
            <person name="Han R."/>
            <person name="Bertier L."/>
            <person name="Beede B."/>
            <person name="Kafkas S."/>
            <person name="Golino D."/>
            <person name="Preece J."/>
            <person name="Michelmore R."/>
        </authorList>
    </citation>
    <scope>NUCLEOTIDE SEQUENCE [LARGE SCALE GENOMIC DNA]</scope>
</reference>
<accession>A0ACC0YYL8</accession>
<name>A0ACC0YYL8_9ROSI</name>
<sequence length="109" mass="11631">MVVVVFFIVVAKEKQQPIGEQAAAAAVFVVINDRRGATALGDRPFCNTKWAMRTINGSKSQANKIKILQDVSGIIRPSRLTLLLGPPGCGKTTLLQALSGKLDPSLKVS</sequence>